<evidence type="ECO:0000256" key="1">
    <source>
        <dbReference type="SAM" id="MobiDB-lite"/>
    </source>
</evidence>
<keyword evidence="3" id="KW-1185">Reference proteome</keyword>
<dbReference type="AlphaFoldDB" id="T1IAT7"/>
<dbReference type="EMBL" id="ACPB03011180">
    <property type="status" value="NOT_ANNOTATED_CDS"/>
    <property type="molecule type" value="Genomic_DNA"/>
</dbReference>
<organism evidence="2 3">
    <name type="scientific">Rhodnius prolixus</name>
    <name type="common">Triatomid bug</name>
    <dbReference type="NCBI Taxonomy" id="13249"/>
    <lineage>
        <taxon>Eukaryota</taxon>
        <taxon>Metazoa</taxon>
        <taxon>Ecdysozoa</taxon>
        <taxon>Arthropoda</taxon>
        <taxon>Hexapoda</taxon>
        <taxon>Insecta</taxon>
        <taxon>Pterygota</taxon>
        <taxon>Neoptera</taxon>
        <taxon>Paraneoptera</taxon>
        <taxon>Hemiptera</taxon>
        <taxon>Heteroptera</taxon>
        <taxon>Panheteroptera</taxon>
        <taxon>Cimicomorpha</taxon>
        <taxon>Reduviidae</taxon>
        <taxon>Triatominae</taxon>
        <taxon>Rhodnius</taxon>
    </lineage>
</organism>
<protein>
    <submittedName>
        <fullName evidence="2">Uncharacterized protein</fullName>
    </submittedName>
</protein>
<feature type="compositionally biased region" description="Basic residues" evidence="1">
    <location>
        <begin position="63"/>
        <end position="80"/>
    </location>
</feature>
<dbReference type="HOGENOM" id="CLU_837628_0_0_1"/>
<evidence type="ECO:0000313" key="3">
    <source>
        <dbReference type="Proteomes" id="UP000015103"/>
    </source>
</evidence>
<accession>T1IAT7</accession>
<dbReference type="InParanoid" id="T1IAT7"/>
<reference evidence="2" key="1">
    <citation type="submission" date="2015-05" db="UniProtKB">
        <authorList>
            <consortium name="EnsemblMetazoa"/>
        </authorList>
    </citation>
    <scope>IDENTIFICATION</scope>
</reference>
<dbReference type="EMBL" id="ACPB03011179">
    <property type="status" value="NOT_ANNOTATED_CDS"/>
    <property type="molecule type" value="Genomic_DNA"/>
</dbReference>
<proteinExistence type="predicted"/>
<dbReference type="EnsemblMetazoa" id="RPRC013408-RA">
    <property type="protein sequence ID" value="RPRC013408-PA"/>
    <property type="gene ID" value="RPRC013408"/>
</dbReference>
<evidence type="ECO:0000313" key="2">
    <source>
        <dbReference type="EnsemblMetazoa" id="RPRC013408-PA"/>
    </source>
</evidence>
<dbReference type="VEuPathDB" id="VectorBase:RPRC013408"/>
<dbReference type="Proteomes" id="UP000015103">
    <property type="component" value="Unassembled WGS sequence"/>
</dbReference>
<feature type="region of interest" description="Disordered" evidence="1">
    <location>
        <begin position="48"/>
        <end position="84"/>
    </location>
</feature>
<sequence length="332" mass="38790">MEIELPLLDMDLKYYETQLSLAGESADHIQLEESIPFDEWYAPRPVTPELSSGELKLQGGTKKTGKTKTRKPSKTGKTVKTRTSTESAKAAKQMPRKLLKSKEEDIRMIEQRYNNYLSRDRRKLPVKTKFISDSVKFANLIEFKNPCIEVPVPWYMLRKLRDTLRSTVILRLIEVEEETESELRTVAKIAVPLEVIKWNVNHLGYMWDIKRFCVARPYPHIEKVKYKIGKDKTKLSKKSKIIKEEDEKEIVREIPPYLTCHFGVGLKREQKEIRLSKTSKKAKTKKINYKRSTHGNRMNKMETAMLGFLENLSKEGEKQFYQTTRKSSNSKK</sequence>
<name>T1IAT7_RHOPR</name>